<dbReference type="EMBL" id="AWWI01000032">
    <property type="protein sequence ID" value="PIL21530.1"/>
    <property type="molecule type" value="Genomic_DNA"/>
</dbReference>
<comment type="caution">
    <text evidence="2">The sequence shown here is derived from an EMBL/GenBank/DDBJ whole genome shotgun (WGS) entry which is preliminary data.</text>
</comment>
<accession>A0A2G8RJ05</accession>
<gene>
    <name evidence="2" type="ORF">P775_03885</name>
</gene>
<protein>
    <recommendedName>
        <fullName evidence="4">Phage tail collar domain-containing protein</fullName>
    </recommendedName>
</protein>
<dbReference type="SUPFAM" id="SSF88874">
    <property type="entry name" value="Receptor-binding domain of short tail fibre protein gp12"/>
    <property type="match status" value="1"/>
</dbReference>
<feature type="compositionally biased region" description="Polar residues" evidence="1">
    <location>
        <begin position="36"/>
        <end position="64"/>
    </location>
</feature>
<feature type="region of interest" description="Disordered" evidence="1">
    <location>
        <begin position="1"/>
        <end position="64"/>
    </location>
</feature>
<proteinExistence type="predicted"/>
<evidence type="ECO:0008006" key="4">
    <source>
        <dbReference type="Google" id="ProtNLM"/>
    </source>
</evidence>
<organism evidence="2 3">
    <name type="scientific">Puniceibacterium antarcticum</name>
    <dbReference type="NCBI Taxonomy" id="1206336"/>
    <lineage>
        <taxon>Bacteria</taxon>
        <taxon>Pseudomonadati</taxon>
        <taxon>Pseudomonadota</taxon>
        <taxon>Alphaproteobacteria</taxon>
        <taxon>Rhodobacterales</taxon>
        <taxon>Paracoccaceae</taxon>
        <taxon>Puniceibacterium</taxon>
    </lineage>
</organism>
<keyword evidence="3" id="KW-1185">Reference proteome</keyword>
<evidence type="ECO:0000256" key="1">
    <source>
        <dbReference type="SAM" id="MobiDB-lite"/>
    </source>
</evidence>
<name>A0A2G8RJ05_9RHOB</name>
<dbReference type="Proteomes" id="UP000231259">
    <property type="component" value="Unassembled WGS sequence"/>
</dbReference>
<feature type="compositionally biased region" description="Polar residues" evidence="1">
    <location>
        <begin position="17"/>
        <end position="27"/>
    </location>
</feature>
<evidence type="ECO:0000313" key="3">
    <source>
        <dbReference type="Proteomes" id="UP000231259"/>
    </source>
</evidence>
<sequence>MPNHDHALRASPEPATADSQPSPTASLARSGFGDNLYQTDTASNRVSLSDNTIEVTGGSQSHTNLQPYLTLNYIIALTGLYPARE</sequence>
<reference evidence="2 3" key="1">
    <citation type="submission" date="2013-09" db="EMBL/GenBank/DDBJ databases">
        <title>Genome sequencing of Phaeobacter antarcticus sp. nov. SM1211.</title>
        <authorList>
            <person name="Zhang X.-Y."/>
            <person name="Liu C."/>
            <person name="Chen X.-L."/>
            <person name="Xie B.-B."/>
            <person name="Qin Q.-L."/>
            <person name="Rong J.-C."/>
            <person name="Zhang Y.-Z."/>
        </authorList>
    </citation>
    <scope>NUCLEOTIDE SEQUENCE [LARGE SCALE GENOMIC DNA]</scope>
    <source>
        <strain evidence="2 3">SM1211</strain>
    </source>
</reference>
<evidence type="ECO:0000313" key="2">
    <source>
        <dbReference type="EMBL" id="PIL21530.1"/>
    </source>
</evidence>
<dbReference type="AlphaFoldDB" id="A0A2G8RJ05"/>